<name>A0A3R5QRZ8_9CLOT</name>
<sequence length="615" mass="72168">MCEIKALTELINRKEHFAALQLCNGTEMPCFIEYGDEAYEHSLLYEEYLYIYIDYNEVIIGPFFSNNHIGCPSCFKERRRYNKREYEYRENPTNSMMLGSIHLNIPIINNLIETLWYRYLDKSNKNLMYYSIDQNNNIKLNYYWPSNSCKDCTKNGIEDDTLLINEAFSQDIYLDKYNSYYSPQNYSSLNQLLSNKNTDSNFFIYKDYSVDKFFSVTSYFRLKNKDYYGMGIGSGTNLQTTLYHSIFEAFERYGGMHPRGREAEIISASYEELSLKELVMDPNIFLKDVQGRNSKLIQYDEKIKTNWIKSFSWKNKNTYYIPESLAYYKFDDEYSGNDCMVFKGCSNGNALGSTIVDSIYYACMELIERDAFLNHWYLQRSPKKIDLGAIEDETINTLIRKLEKLGYKVSLYDIRIEETIPTVWAFCEGKGIKQFATYSTAAANHNPISAISAALHEMLLALEYYSPEIESIKEKAVDIKKVGVKELTDHPILYSLESEKYLFNFLTEIKESHTIQNLYEEYFNRGHDEKINLRIIVGQLLNSLSDRYGDVFIVRQTPFGYKDFNLELVKVLIPNIQQLWFGEDNRMICYERIEALRKLWHCEGVEVSLAPHPFP</sequence>
<dbReference type="Pfam" id="PF02624">
    <property type="entry name" value="YcaO"/>
    <property type="match status" value="1"/>
</dbReference>
<gene>
    <name evidence="2" type="ORF">C1I91_05235</name>
</gene>
<keyword evidence="3" id="KW-1185">Reference proteome</keyword>
<accession>A0A3R5QRZ8</accession>
<dbReference type="PANTHER" id="PTHR37809">
    <property type="entry name" value="RIBOSOMAL PROTEIN S12 METHYLTHIOTRANSFERASE ACCESSORY FACTOR YCAO"/>
    <property type="match status" value="1"/>
</dbReference>
<dbReference type="AlphaFoldDB" id="A0A3R5QRZ8"/>
<dbReference type="KEGG" id="cmah:C1I91_05235"/>
<reference evidence="2 3" key="1">
    <citation type="submission" date="2018-01" db="EMBL/GenBank/DDBJ databases">
        <title>Genome Sequencing and Assembly of Anaerobacter polyendosporus strain CT4.</title>
        <authorList>
            <person name="Tachaapaikoon C."/>
            <person name="Sutheeworapong S."/>
            <person name="Jenjaroenpun P."/>
            <person name="Wongsurawat T."/>
            <person name="Nookeaw I."/>
            <person name="Cheawchanlertfa P."/>
            <person name="Kosugi A."/>
            <person name="Cheevadhanarak S."/>
            <person name="Ratanakhanokchai K."/>
        </authorList>
    </citation>
    <scope>NUCLEOTIDE SEQUENCE [LARGE SCALE GENOMIC DNA]</scope>
    <source>
        <strain evidence="2 3">CT4</strain>
    </source>
</reference>
<dbReference type="Proteomes" id="UP000286268">
    <property type="component" value="Chromosome"/>
</dbReference>
<proteinExistence type="predicted"/>
<dbReference type="InterPro" id="IPR003776">
    <property type="entry name" value="YcaO-like_dom"/>
</dbReference>
<dbReference type="EMBL" id="CP025746">
    <property type="protein sequence ID" value="QAA31114.1"/>
    <property type="molecule type" value="Genomic_DNA"/>
</dbReference>
<feature type="domain" description="YcaO" evidence="1">
    <location>
        <begin position="233"/>
        <end position="615"/>
    </location>
</feature>
<dbReference type="OrthoDB" id="2379922at2"/>
<dbReference type="RefSeq" id="WP_128211773.1">
    <property type="nucleotide sequence ID" value="NZ_CP025746.1"/>
</dbReference>
<dbReference type="Gene3D" id="3.30.160.660">
    <property type="match status" value="1"/>
</dbReference>
<protein>
    <recommendedName>
        <fullName evidence="1">YcaO domain-containing protein</fullName>
    </recommendedName>
</protein>
<dbReference type="Gene3D" id="3.30.40.250">
    <property type="match status" value="1"/>
</dbReference>
<evidence type="ECO:0000313" key="2">
    <source>
        <dbReference type="EMBL" id="QAA31114.1"/>
    </source>
</evidence>
<dbReference type="PROSITE" id="PS51664">
    <property type="entry name" value="YCAO"/>
    <property type="match status" value="1"/>
</dbReference>
<dbReference type="Gene3D" id="3.30.1330.230">
    <property type="match status" value="1"/>
</dbReference>
<evidence type="ECO:0000259" key="1">
    <source>
        <dbReference type="PROSITE" id="PS51664"/>
    </source>
</evidence>
<dbReference type="PANTHER" id="PTHR37809:SF1">
    <property type="entry name" value="RIBOSOMAL PROTEIN S12 METHYLTHIOTRANSFERASE ACCESSORY FACTOR YCAO"/>
    <property type="match status" value="1"/>
</dbReference>
<organism evidence="2 3">
    <name type="scientific">Clostridium manihotivorum</name>
    <dbReference type="NCBI Taxonomy" id="2320868"/>
    <lineage>
        <taxon>Bacteria</taxon>
        <taxon>Bacillati</taxon>
        <taxon>Bacillota</taxon>
        <taxon>Clostridia</taxon>
        <taxon>Eubacteriales</taxon>
        <taxon>Clostridiaceae</taxon>
        <taxon>Clostridium</taxon>
    </lineage>
</organism>
<evidence type="ECO:0000313" key="3">
    <source>
        <dbReference type="Proteomes" id="UP000286268"/>
    </source>
</evidence>